<dbReference type="WBParaSite" id="ACAC_0000927301-mRNA-1">
    <property type="protein sequence ID" value="ACAC_0000927301-mRNA-1"/>
    <property type="gene ID" value="ACAC_0000927301"/>
</dbReference>
<protein>
    <submittedName>
        <fullName evidence="2">ANF_receptor domain-containing protein</fullName>
    </submittedName>
</protein>
<dbReference type="GO" id="GO:0004620">
    <property type="term" value="F:phospholipase activity"/>
    <property type="evidence" value="ECO:0007669"/>
    <property type="project" value="InterPro"/>
</dbReference>
<reference evidence="1" key="1">
    <citation type="submission" date="2012-09" db="EMBL/GenBank/DDBJ databases">
        <authorList>
            <person name="Martin A.A."/>
        </authorList>
    </citation>
    <scope>NUCLEOTIDE SEQUENCE</scope>
</reference>
<evidence type="ECO:0000313" key="1">
    <source>
        <dbReference type="Proteomes" id="UP000035642"/>
    </source>
</evidence>
<reference evidence="2" key="2">
    <citation type="submission" date="2017-02" db="UniProtKB">
        <authorList>
            <consortium name="WormBaseParasite"/>
        </authorList>
    </citation>
    <scope>IDENTIFICATION</scope>
</reference>
<dbReference type="InterPro" id="IPR038885">
    <property type="entry name" value="PLB1"/>
</dbReference>
<organism evidence="1 2">
    <name type="scientific">Angiostrongylus cantonensis</name>
    <name type="common">Rat lungworm</name>
    <dbReference type="NCBI Taxonomy" id="6313"/>
    <lineage>
        <taxon>Eukaryota</taxon>
        <taxon>Metazoa</taxon>
        <taxon>Ecdysozoa</taxon>
        <taxon>Nematoda</taxon>
        <taxon>Chromadorea</taxon>
        <taxon>Rhabditida</taxon>
        <taxon>Rhabditina</taxon>
        <taxon>Rhabditomorpha</taxon>
        <taxon>Strongyloidea</taxon>
        <taxon>Metastrongylidae</taxon>
        <taxon>Angiostrongylus</taxon>
    </lineage>
</organism>
<dbReference type="PANTHER" id="PTHR21325:SF31">
    <property type="entry name" value="GH22081P-RELATED"/>
    <property type="match status" value="1"/>
</dbReference>
<dbReference type="STRING" id="6313.A0A0K0DEI3"/>
<proteinExistence type="predicted"/>
<name>A0A0K0DEI3_ANGCA</name>
<accession>A0A0K0DEI3</accession>
<keyword evidence="1" id="KW-1185">Reference proteome</keyword>
<dbReference type="AlphaFoldDB" id="A0A0K0DEI3"/>
<dbReference type="GO" id="GO:0006644">
    <property type="term" value="P:phospholipid metabolic process"/>
    <property type="evidence" value="ECO:0007669"/>
    <property type="project" value="TreeGrafter"/>
</dbReference>
<dbReference type="PANTHER" id="PTHR21325">
    <property type="entry name" value="PHOSPHOLIPASE B, PLB1"/>
    <property type="match status" value="1"/>
</dbReference>
<dbReference type="Proteomes" id="UP000035642">
    <property type="component" value="Unassembled WGS sequence"/>
</dbReference>
<sequence length="193" mass="21047">MAIKWATLLLYRHLGAISIIDRHRGAISIIDRYLDAISIIDRYLDAISIIGRYLGAISIIDRHLGAISIVTGVFDFGISLEAHTPTKTLGGVLRCDPEVMKPSAKTPDDVNQVRPADINVIAAMGDSITASFMFSLVASLSRNYHDDPYLLYPGNSYVTGGDETLEKHISVTSECPPNNYITIKESYTTSGAT</sequence>
<evidence type="ECO:0000313" key="2">
    <source>
        <dbReference type="WBParaSite" id="ACAC_0000927301-mRNA-1"/>
    </source>
</evidence>